<protein>
    <submittedName>
        <fullName evidence="1">Uncharacterized protein</fullName>
    </submittedName>
</protein>
<dbReference type="AlphaFoldDB" id="A0A8H5XC35"/>
<reference evidence="1 2" key="1">
    <citation type="submission" date="2020-05" db="EMBL/GenBank/DDBJ databases">
        <title>Identification and distribution of gene clusters putatively required for synthesis of sphingolipid metabolism inhibitors in phylogenetically diverse species of the filamentous fungus Fusarium.</title>
        <authorList>
            <person name="Kim H.-S."/>
            <person name="Busman M."/>
            <person name="Brown D.W."/>
            <person name="Divon H."/>
            <person name="Uhlig S."/>
            <person name="Proctor R.H."/>
        </authorList>
    </citation>
    <scope>NUCLEOTIDE SEQUENCE [LARGE SCALE GENOMIC DNA]</scope>
    <source>
        <strain evidence="1 2">NRRL 25311</strain>
    </source>
</reference>
<proteinExistence type="predicted"/>
<gene>
    <name evidence="1" type="ORF">FDENT_3764</name>
</gene>
<organism evidence="1 2">
    <name type="scientific">Fusarium denticulatum</name>
    <dbReference type="NCBI Taxonomy" id="48507"/>
    <lineage>
        <taxon>Eukaryota</taxon>
        <taxon>Fungi</taxon>
        <taxon>Dikarya</taxon>
        <taxon>Ascomycota</taxon>
        <taxon>Pezizomycotina</taxon>
        <taxon>Sordariomycetes</taxon>
        <taxon>Hypocreomycetidae</taxon>
        <taxon>Hypocreales</taxon>
        <taxon>Nectriaceae</taxon>
        <taxon>Fusarium</taxon>
        <taxon>Fusarium fujikuroi species complex</taxon>
    </lineage>
</organism>
<evidence type="ECO:0000313" key="1">
    <source>
        <dbReference type="EMBL" id="KAF5690693.1"/>
    </source>
</evidence>
<dbReference type="Proteomes" id="UP000562682">
    <property type="component" value="Unassembled WGS sequence"/>
</dbReference>
<keyword evidence="2" id="KW-1185">Reference proteome</keyword>
<comment type="caution">
    <text evidence="1">The sequence shown here is derived from an EMBL/GenBank/DDBJ whole genome shotgun (WGS) entry which is preliminary data.</text>
</comment>
<evidence type="ECO:0000313" key="2">
    <source>
        <dbReference type="Proteomes" id="UP000562682"/>
    </source>
</evidence>
<accession>A0A8H5XC35</accession>
<name>A0A8H5XC35_9HYPO</name>
<sequence length="167" mass="19454">MDAPAKLYERILNLSTWPHRYLAWGITWHTFKVNTNPKSLEDTKPILRSIASRTLPKLNMWGDITNDYTLVFHGSLTKEDLMNLYNLEDQAIKYLISHSLDWSKEIDVIQDFAGLKLSVLGQESISELRDIIYTVNADLMMLVIAELELPETPRLWMEMNRRTDLLC</sequence>
<dbReference type="EMBL" id="JAAOAK010000086">
    <property type="protein sequence ID" value="KAF5690693.1"/>
    <property type="molecule type" value="Genomic_DNA"/>
</dbReference>